<accession>A0AAW5HXK0</accession>
<reference evidence="1 2" key="1">
    <citation type="submission" date="2021-01" db="EMBL/GenBank/DDBJ databases">
        <title>Identification and Characterization of Corynebacterium sp.</title>
        <authorList>
            <person name="Luo Q."/>
            <person name="Qu P."/>
            <person name="Chen Q."/>
        </authorList>
    </citation>
    <scope>NUCLEOTIDE SEQUENCE [LARGE SCALE GENOMIC DNA]</scope>
    <source>
        <strain evidence="1 2">MC-18</strain>
    </source>
</reference>
<dbReference type="RefSeq" id="WP_252931377.1">
    <property type="nucleotide sequence ID" value="NZ_JAEUWV010000007.1"/>
</dbReference>
<keyword evidence="2" id="KW-1185">Reference proteome</keyword>
<comment type="caution">
    <text evidence="1">The sequence shown here is derived from an EMBL/GenBank/DDBJ whole genome shotgun (WGS) entry which is preliminary data.</text>
</comment>
<organism evidence="1 2">
    <name type="scientific">Corynebacterium lipophilum</name>
    <dbReference type="NCBI Taxonomy" id="2804918"/>
    <lineage>
        <taxon>Bacteria</taxon>
        <taxon>Bacillati</taxon>
        <taxon>Actinomycetota</taxon>
        <taxon>Actinomycetes</taxon>
        <taxon>Mycobacteriales</taxon>
        <taxon>Corynebacteriaceae</taxon>
        <taxon>Corynebacterium</taxon>
    </lineage>
</organism>
<dbReference type="EMBL" id="JAEUWV010000007">
    <property type="protein sequence ID" value="MCO6394595.1"/>
    <property type="molecule type" value="Genomic_DNA"/>
</dbReference>
<sequence length="133" mass="15220">MTSPSSLSNGELQGFYEDLYVYCSEKDSYDIAERFQKELKVSFSETDALPDFTVGECDEDEYELAEELEPGSNQESFRPYVITQHFFLEVLNLSDQVIDPISDAVFAAVQRATEDVPYFSFMGFLTDNRSEDK</sequence>
<dbReference type="Proteomes" id="UP001205920">
    <property type="component" value="Unassembled WGS sequence"/>
</dbReference>
<protein>
    <submittedName>
        <fullName evidence="1">Uncharacterized protein</fullName>
    </submittedName>
</protein>
<evidence type="ECO:0000313" key="2">
    <source>
        <dbReference type="Proteomes" id="UP001205920"/>
    </source>
</evidence>
<proteinExistence type="predicted"/>
<dbReference type="AlphaFoldDB" id="A0AAW5HXK0"/>
<evidence type="ECO:0000313" key="1">
    <source>
        <dbReference type="EMBL" id="MCO6394595.1"/>
    </source>
</evidence>
<name>A0AAW5HXK0_9CORY</name>
<gene>
    <name evidence="1" type="ORF">JMN37_06345</name>
</gene>